<proteinExistence type="predicted"/>
<evidence type="ECO:0000256" key="6">
    <source>
        <dbReference type="ARBA" id="ARBA00023055"/>
    </source>
</evidence>
<evidence type="ECO:0000256" key="7">
    <source>
        <dbReference type="ARBA" id="ARBA00023121"/>
    </source>
</evidence>
<dbReference type="CDD" id="cd21675">
    <property type="entry name" value="SMP_TEX2"/>
    <property type="match status" value="1"/>
</dbReference>
<feature type="region of interest" description="Disordered" evidence="9">
    <location>
        <begin position="246"/>
        <end position="295"/>
    </location>
</feature>
<keyword evidence="7" id="KW-0446">Lipid-binding</keyword>
<dbReference type="GO" id="GO:0005789">
    <property type="term" value="C:endoplasmic reticulum membrane"/>
    <property type="evidence" value="ECO:0007669"/>
    <property type="project" value="UniProtKB-SubCell"/>
</dbReference>
<dbReference type="InterPro" id="IPR031468">
    <property type="entry name" value="SMP_LBD"/>
</dbReference>
<organism evidence="11 12">
    <name type="scientific">Glossina brevipalpis</name>
    <dbReference type="NCBI Taxonomy" id="37001"/>
    <lineage>
        <taxon>Eukaryota</taxon>
        <taxon>Metazoa</taxon>
        <taxon>Ecdysozoa</taxon>
        <taxon>Arthropoda</taxon>
        <taxon>Hexapoda</taxon>
        <taxon>Insecta</taxon>
        <taxon>Pterygota</taxon>
        <taxon>Neoptera</taxon>
        <taxon>Endopterygota</taxon>
        <taxon>Diptera</taxon>
        <taxon>Brachycera</taxon>
        <taxon>Muscomorpha</taxon>
        <taxon>Hippoboscoidea</taxon>
        <taxon>Glossinidae</taxon>
        <taxon>Glossina</taxon>
    </lineage>
</organism>
<dbReference type="PANTHER" id="PTHR13466:SF0">
    <property type="entry name" value="SMP-LTD DOMAIN-CONTAINING PROTEIN"/>
    <property type="match status" value="1"/>
</dbReference>
<keyword evidence="3" id="KW-0812">Transmembrane</keyword>
<evidence type="ECO:0000256" key="3">
    <source>
        <dbReference type="ARBA" id="ARBA00022692"/>
    </source>
</evidence>
<dbReference type="PANTHER" id="PTHR13466">
    <property type="entry name" value="TEX2 PROTEIN-RELATED"/>
    <property type="match status" value="1"/>
</dbReference>
<evidence type="ECO:0000256" key="1">
    <source>
        <dbReference type="ARBA" id="ARBA00004586"/>
    </source>
</evidence>
<dbReference type="VEuPathDB" id="VectorBase:GBRI027566"/>
<evidence type="ECO:0000313" key="12">
    <source>
        <dbReference type="Proteomes" id="UP000091820"/>
    </source>
</evidence>
<keyword evidence="6" id="KW-0445">Lipid transport</keyword>
<dbReference type="GO" id="GO:0006869">
    <property type="term" value="P:lipid transport"/>
    <property type="evidence" value="ECO:0007669"/>
    <property type="project" value="UniProtKB-KW"/>
</dbReference>
<reference evidence="11" key="2">
    <citation type="submission" date="2020-05" db="UniProtKB">
        <authorList>
            <consortium name="EnsemblMetazoa"/>
        </authorList>
    </citation>
    <scope>IDENTIFICATION</scope>
    <source>
        <strain evidence="11">IAEA</strain>
    </source>
</reference>
<dbReference type="PROSITE" id="PS51847">
    <property type="entry name" value="SMP"/>
    <property type="match status" value="1"/>
</dbReference>
<evidence type="ECO:0000256" key="2">
    <source>
        <dbReference type="ARBA" id="ARBA00022448"/>
    </source>
</evidence>
<dbReference type="Proteomes" id="UP000091820">
    <property type="component" value="Unassembled WGS sequence"/>
</dbReference>
<keyword evidence="5" id="KW-1133">Transmembrane helix</keyword>
<feature type="compositionally biased region" description="Polar residues" evidence="9">
    <location>
        <begin position="277"/>
        <end position="287"/>
    </location>
</feature>
<dbReference type="EnsemblMetazoa" id="GBRI027566-RA">
    <property type="protein sequence ID" value="GBRI027566-PA"/>
    <property type="gene ID" value="GBRI027566"/>
</dbReference>
<evidence type="ECO:0000256" key="4">
    <source>
        <dbReference type="ARBA" id="ARBA00022824"/>
    </source>
</evidence>
<keyword evidence="8" id="KW-0472">Membrane</keyword>
<evidence type="ECO:0000259" key="10">
    <source>
        <dbReference type="PROSITE" id="PS51847"/>
    </source>
</evidence>
<keyword evidence="2" id="KW-0813">Transport</keyword>
<evidence type="ECO:0000256" key="8">
    <source>
        <dbReference type="ARBA" id="ARBA00023136"/>
    </source>
</evidence>
<accession>A0A1A9WPX2</accession>
<keyword evidence="12" id="KW-1185">Reference proteome</keyword>
<dbReference type="GO" id="GO:0008289">
    <property type="term" value="F:lipid binding"/>
    <property type="evidence" value="ECO:0007669"/>
    <property type="project" value="UniProtKB-KW"/>
</dbReference>
<evidence type="ECO:0000256" key="9">
    <source>
        <dbReference type="SAM" id="MobiDB-lite"/>
    </source>
</evidence>
<evidence type="ECO:0000256" key="5">
    <source>
        <dbReference type="ARBA" id="ARBA00022989"/>
    </source>
</evidence>
<evidence type="ECO:0000313" key="11">
    <source>
        <dbReference type="EnsemblMetazoa" id="GBRI027566-PA"/>
    </source>
</evidence>
<keyword evidence="4" id="KW-0256">Endoplasmic reticulum</keyword>
<protein>
    <recommendedName>
        <fullName evidence="10">SMP-LTD domain-containing protein</fullName>
    </recommendedName>
</protein>
<comment type="subcellular location">
    <subcellularLocation>
        <location evidence="1">Endoplasmic reticulum membrane</location>
    </subcellularLocation>
</comment>
<dbReference type="STRING" id="37001.A0A1A9WPX2"/>
<dbReference type="AlphaFoldDB" id="A0A1A9WPX2"/>
<reference evidence="12" key="1">
    <citation type="submission" date="2014-03" db="EMBL/GenBank/DDBJ databases">
        <authorList>
            <person name="Aksoy S."/>
            <person name="Warren W."/>
            <person name="Wilson R.K."/>
        </authorList>
    </citation>
    <scope>NUCLEOTIDE SEQUENCE [LARGE SCALE GENOMIC DNA]</scope>
    <source>
        <strain evidence="12">IAEA</strain>
    </source>
</reference>
<feature type="compositionally biased region" description="Basic and acidic residues" evidence="9">
    <location>
        <begin position="266"/>
        <end position="276"/>
    </location>
</feature>
<sequence>MDRLYDESIEGLIMYASAARCDPQYLNFMATIQNACTQERIPVFKEQMPKERPDKKRKRSIRRENILWKGIDQSLFLGPSGSVVWANALIGRIIYGAVQNDYVLQKIKWFLQKKINQVKLPSFIESINVDKMDVGKTPPLIHRLSQPVINERGVWVDADITYEGRFHLTIITKIDMKRIRTATDPKHVLIEVNPDVIRRPSRSFLSSRSDIDAIKDPEEEHELEFDAISQSSAVYESDFDIYESSSTSSFLDEREKEPDTQLQNDQLKEDERENTGKDTTAVVTTQPEKADDKPISPARKRLRGFVDRIAALNLIQIATDNPYIQRAMEKMHTTVILDLQIRGMVGRIALNIPPPPSDRIWMGFRAPPRVWLSAHPSVGEKSVDWAFVTNVIENKICQAINQFFVFPNMEDMVIPIIGEPASETYKEFEIPHL</sequence>
<feature type="domain" description="SMP-LTD" evidence="10">
    <location>
        <begin position="79"/>
        <end position="266"/>
    </location>
</feature>
<name>A0A1A9WPX2_9MUSC</name>